<dbReference type="InterPro" id="IPR035078">
    <property type="entry name" value="PEP_carboxykinase_GTP_N"/>
</dbReference>
<dbReference type="GO" id="GO:0033993">
    <property type="term" value="P:response to lipid"/>
    <property type="evidence" value="ECO:0007669"/>
    <property type="project" value="TreeGrafter"/>
</dbReference>
<dbReference type="WBParaSite" id="jg18048">
    <property type="protein sequence ID" value="jg18048"/>
    <property type="gene ID" value="jg18048"/>
</dbReference>
<dbReference type="SUPFAM" id="SSF68923">
    <property type="entry name" value="PEP carboxykinase N-terminal domain"/>
    <property type="match status" value="1"/>
</dbReference>
<sequence>MYPTAVSNCNCIQLRYPTATVSNCGIQLQMYPTALKRFTGSGSCVFARSDPDYTKHIGKCMVITTKKRSTTESGGKAEKKLTNRMSAYRFRLYLASGFPGCMRGRVILIVPFSMGLIGS</sequence>
<dbReference type="Proteomes" id="UP000887574">
    <property type="component" value="Unplaced"/>
</dbReference>
<keyword evidence="2" id="KW-1185">Reference proteome</keyword>
<dbReference type="Gene3D" id="3.40.449.10">
    <property type="entry name" value="Phosphoenolpyruvate Carboxykinase, domain 1"/>
    <property type="match status" value="1"/>
</dbReference>
<dbReference type="Pfam" id="PF17297">
    <property type="entry name" value="PEPCK_N"/>
    <property type="match status" value="1"/>
</dbReference>
<dbReference type="GO" id="GO:0046327">
    <property type="term" value="P:glycerol biosynthetic process from pyruvate"/>
    <property type="evidence" value="ECO:0007669"/>
    <property type="project" value="TreeGrafter"/>
</dbReference>
<dbReference type="AlphaFoldDB" id="A0A915DC08"/>
<dbReference type="GO" id="GO:0042594">
    <property type="term" value="P:response to starvation"/>
    <property type="evidence" value="ECO:0007669"/>
    <property type="project" value="TreeGrafter"/>
</dbReference>
<evidence type="ECO:0000313" key="2">
    <source>
        <dbReference type="Proteomes" id="UP000887574"/>
    </source>
</evidence>
<name>A0A915DC08_9BILA</name>
<dbReference type="GO" id="GO:0019543">
    <property type="term" value="P:propionate catabolic process"/>
    <property type="evidence" value="ECO:0007669"/>
    <property type="project" value="TreeGrafter"/>
</dbReference>
<accession>A0A915DC08</accession>
<dbReference type="GO" id="GO:0006094">
    <property type="term" value="P:gluconeogenesis"/>
    <property type="evidence" value="ECO:0007669"/>
    <property type="project" value="InterPro"/>
</dbReference>
<dbReference type="InterPro" id="IPR008210">
    <property type="entry name" value="PEP_carboxykinase_N"/>
</dbReference>
<proteinExistence type="predicted"/>
<reference evidence="3" key="1">
    <citation type="submission" date="2022-11" db="UniProtKB">
        <authorList>
            <consortium name="WormBaseParasite"/>
        </authorList>
    </citation>
    <scope>IDENTIFICATION</scope>
</reference>
<evidence type="ECO:0000259" key="1">
    <source>
        <dbReference type="Pfam" id="PF17297"/>
    </source>
</evidence>
<dbReference type="GO" id="GO:0030145">
    <property type="term" value="F:manganese ion binding"/>
    <property type="evidence" value="ECO:0007669"/>
    <property type="project" value="TreeGrafter"/>
</dbReference>
<evidence type="ECO:0000313" key="3">
    <source>
        <dbReference type="WBParaSite" id="jg18048"/>
    </source>
</evidence>
<dbReference type="PANTHER" id="PTHR11561:SF0">
    <property type="entry name" value="PHOSPHOENOLPYRUVATE CARBOXYKINASE [GTP]-RELATED"/>
    <property type="match status" value="1"/>
</dbReference>
<dbReference type="GO" id="GO:0006107">
    <property type="term" value="P:oxaloacetate metabolic process"/>
    <property type="evidence" value="ECO:0007669"/>
    <property type="project" value="TreeGrafter"/>
</dbReference>
<dbReference type="GO" id="GO:0005525">
    <property type="term" value="F:GTP binding"/>
    <property type="evidence" value="ECO:0007669"/>
    <property type="project" value="InterPro"/>
</dbReference>
<organism evidence="2 3">
    <name type="scientific">Ditylenchus dipsaci</name>
    <dbReference type="NCBI Taxonomy" id="166011"/>
    <lineage>
        <taxon>Eukaryota</taxon>
        <taxon>Metazoa</taxon>
        <taxon>Ecdysozoa</taxon>
        <taxon>Nematoda</taxon>
        <taxon>Chromadorea</taxon>
        <taxon>Rhabditida</taxon>
        <taxon>Tylenchina</taxon>
        <taxon>Tylenchomorpha</taxon>
        <taxon>Sphaerularioidea</taxon>
        <taxon>Anguinidae</taxon>
        <taxon>Anguininae</taxon>
        <taxon>Ditylenchus</taxon>
    </lineage>
</organism>
<dbReference type="PANTHER" id="PTHR11561">
    <property type="entry name" value="PHOSPHOENOLPYRUVATE CARBOXYKINASE"/>
    <property type="match status" value="1"/>
</dbReference>
<protein>
    <submittedName>
        <fullName evidence="3">Phosphoenolpyruvate carboxykinase GTP-utilising N-terminal domain-containing protein</fullName>
    </submittedName>
</protein>
<dbReference type="GO" id="GO:0071333">
    <property type="term" value="P:cellular response to glucose stimulus"/>
    <property type="evidence" value="ECO:0007669"/>
    <property type="project" value="TreeGrafter"/>
</dbReference>
<dbReference type="InterPro" id="IPR008209">
    <property type="entry name" value="PEP_carboxykinase_GTP"/>
</dbReference>
<dbReference type="GO" id="GO:0005829">
    <property type="term" value="C:cytosol"/>
    <property type="evidence" value="ECO:0007669"/>
    <property type="project" value="TreeGrafter"/>
</dbReference>
<dbReference type="GO" id="GO:0004613">
    <property type="term" value="F:phosphoenolpyruvate carboxykinase (GTP) activity"/>
    <property type="evidence" value="ECO:0007669"/>
    <property type="project" value="TreeGrafter"/>
</dbReference>
<feature type="domain" description="Phosphoenolpyruvate carboxykinase GTP-utilising N-terminal" evidence="1">
    <location>
        <begin position="43"/>
        <end position="119"/>
    </location>
</feature>